<evidence type="ECO:0000313" key="4">
    <source>
        <dbReference type="Proteomes" id="UP000791440"/>
    </source>
</evidence>
<dbReference type="CDD" id="cd00037">
    <property type="entry name" value="CLECT"/>
    <property type="match status" value="2"/>
</dbReference>
<comment type="caution">
    <text evidence="3">The sequence shown here is derived from an EMBL/GenBank/DDBJ whole genome shotgun (WGS) entry which is preliminary data.</text>
</comment>
<name>A0A922CRU7_MANSE</name>
<reference evidence="3" key="1">
    <citation type="journal article" date="2016" name="Insect Biochem. Mol. Biol.">
        <title>Multifaceted biological insights from a draft genome sequence of the tobacco hornworm moth, Manduca sexta.</title>
        <authorList>
            <person name="Kanost M.R."/>
            <person name="Arrese E.L."/>
            <person name="Cao X."/>
            <person name="Chen Y.R."/>
            <person name="Chellapilla S."/>
            <person name="Goldsmith M.R."/>
            <person name="Grosse-Wilde E."/>
            <person name="Heckel D.G."/>
            <person name="Herndon N."/>
            <person name="Jiang H."/>
            <person name="Papanicolaou A."/>
            <person name="Qu J."/>
            <person name="Soulages J.L."/>
            <person name="Vogel H."/>
            <person name="Walters J."/>
            <person name="Waterhouse R.M."/>
            <person name="Ahn S.J."/>
            <person name="Almeida F.C."/>
            <person name="An C."/>
            <person name="Aqrawi P."/>
            <person name="Bretschneider A."/>
            <person name="Bryant W.B."/>
            <person name="Bucks S."/>
            <person name="Chao H."/>
            <person name="Chevignon G."/>
            <person name="Christen J.M."/>
            <person name="Clarke D.F."/>
            <person name="Dittmer N.T."/>
            <person name="Ferguson L.C.F."/>
            <person name="Garavelou S."/>
            <person name="Gordon K.H.J."/>
            <person name="Gunaratna R.T."/>
            <person name="Han Y."/>
            <person name="Hauser F."/>
            <person name="He Y."/>
            <person name="Heidel-Fischer H."/>
            <person name="Hirsh A."/>
            <person name="Hu Y."/>
            <person name="Jiang H."/>
            <person name="Kalra D."/>
            <person name="Klinner C."/>
            <person name="Konig C."/>
            <person name="Kovar C."/>
            <person name="Kroll A.R."/>
            <person name="Kuwar S.S."/>
            <person name="Lee S.L."/>
            <person name="Lehman R."/>
            <person name="Li K."/>
            <person name="Li Z."/>
            <person name="Liang H."/>
            <person name="Lovelace S."/>
            <person name="Lu Z."/>
            <person name="Mansfield J.H."/>
            <person name="McCulloch K.J."/>
            <person name="Mathew T."/>
            <person name="Morton B."/>
            <person name="Muzny D.M."/>
            <person name="Neunemann D."/>
            <person name="Ongeri F."/>
            <person name="Pauchet Y."/>
            <person name="Pu L.L."/>
            <person name="Pyrousis I."/>
            <person name="Rao X.J."/>
            <person name="Redding A."/>
            <person name="Roesel C."/>
            <person name="Sanchez-Gracia A."/>
            <person name="Schaack S."/>
            <person name="Shukla A."/>
            <person name="Tetreau G."/>
            <person name="Wang Y."/>
            <person name="Xiong G.H."/>
            <person name="Traut W."/>
            <person name="Walsh T.K."/>
            <person name="Worley K.C."/>
            <person name="Wu D."/>
            <person name="Wu W."/>
            <person name="Wu Y.Q."/>
            <person name="Zhang X."/>
            <person name="Zou Z."/>
            <person name="Zucker H."/>
            <person name="Briscoe A.D."/>
            <person name="Burmester T."/>
            <person name="Clem R.J."/>
            <person name="Feyereisen R."/>
            <person name="Grimmelikhuijzen C.J.P."/>
            <person name="Hamodrakas S.J."/>
            <person name="Hansson B.S."/>
            <person name="Huguet E."/>
            <person name="Jermiin L.S."/>
            <person name="Lan Q."/>
            <person name="Lehman H.K."/>
            <person name="Lorenzen M."/>
            <person name="Merzendorfer H."/>
            <person name="Michalopoulos I."/>
            <person name="Morton D.B."/>
            <person name="Muthukrishnan S."/>
            <person name="Oakeshott J.G."/>
            <person name="Palmer W."/>
            <person name="Park Y."/>
            <person name="Passarelli A.L."/>
            <person name="Rozas J."/>
            <person name="Schwartz L.M."/>
            <person name="Smith W."/>
            <person name="Southgate A."/>
            <person name="Vilcinskas A."/>
            <person name="Vogt R."/>
            <person name="Wang P."/>
            <person name="Werren J."/>
            <person name="Yu X.Q."/>
            <person name="Zhou J.J."/>
            <person name="Brown S.J."/>
            <person name="Scherer S.E."/>
            <person name="Richards S."/>
            <person name="Blissard G.W."/>
        </authorList>
    </citation>
    <scope>NUCLEOTIDE SEQUENCE</scope>
</reference>
<evidence type="ECO:0000313" key="3">
    <source>
        <dbReference type="EMBL" id="KAG6455583.1"/>
    </source>
</evidence>
<proteinExistence type="predicted"/>
<feature type="domain" description="C-type lectin" evidence="2">
    <location>
        <begin position="42"/>
        <end position="156"/>
    </location>
</feature>
<evidence type="ECO:0000256" key="1">
    <source>
        <dbReference type="SAM" id="SignalP"/>
    </source>
</evidence>
<evidence type="ECO:0000259" key="2">
    <source>
        <dbReference type="PROSITE" id="PS50041"/>
    </source>
</evidence>
<protein>
    <recommendedName>
        <fullName evidence="2">C-type lectin domain-containing protein</fullName>
    </recommendedName>
</protein>
<feature type="signal peptide" evidence="1">
    <location>
        <begin position="1"/>
        <end position="23"/>
    </location>
</feature>
<dbReference type="EMBL" id="JH668493">
    <property type="protein sequence ID" value="KAG6455583.1"/>
    <property type="molecule type" value="Genomic_DNA"/>
</dbReference>
<sequence length="256" mass="29638">MKYLVVTRCNVVVVLISVMLTVSERPKYRDDYRYEKAFNAFYKIHQSAASWTEARIRCEAEGSMLLVPESLDEADAMPLLMTTIINRFKGVFIGIHDFYSERNFVTVTGKAMQDSILNLLWEKQEPKYRGGHCVAMRRSGRLFVHPCIQALPFICKIKAEGIVFKQECNTFDPRWEAGHNGSCYIIHKDPQTWYQAYATCLGAGGHLLVIRDRAEAKYVRDLFKQVAERRVPDNNFAFLGYSDLFQRHHFRTIHGI</sequence>
<keyword evidence="1" id="KW-0732">Signal</keyword>
<dbReference type="PROSITE" id="PS50041">
    <property type="entry name" value="C_TYPE_LECTIN_2"/>
    <property type="match status" value="1"/>
</dbReference>
<dbReference type="AlphaFoldDB" id="A0A922CRU7"/>
<dbReference type="SMART" id="SM00034">
    <property type="entry name" value="CLECT"/>
    <property type="match status" value="1"/>
</dbReference>
<dbReference type="InterPro" id="IPR050111">
    <property type="entry name" value="C-type_lectin/snaclec_domain"/>
</dbReference>
<dbReference type="InterPro" id="IPR001304">
    <property type="entry name" value="C-type_lectin-like"/>
</dbReference>
<dbReference type="Pfam" id="PF00059">
    <property type="entry name" value="Lectin_C"/>
    <property type="match status" value="1"/>
</dbReference>
<reference evidence="3" key="2">
    <citation type="submission" date="2020-12" db="EMBL/GenBank/DDBJ databases">
        <authorList>
            <person name="Kanost M."/>
        </authorList>
    </citation>
    <scope>NUCLEOTIDE SEQUENCE</scope>
</reference>
<accession>A0A922CRU7</accession>
<organism evidence="3 4">
    <name type="scientific">Manduca sexta</name>
    <name type="common">Tobacco hawkmoth</name>
    <name type="synonym">Tobacco hornworm</name>
    <dbReference type="NCBI Taxonomy" id="7130"/>
    <lineage>
        <taxon>Eukaryota</taxon>
        <taxon>Metazoa</taxon>
        <taxon>Ecdysozoa</taxon>
        <taxon>Arthropoda</taxon>
        <taxon>Hexapoda</taxon>
        <taxon>Insecta</taxon>
        <taxon>Pterygota</taxon>
        <taxon>Neoptera</taxon>
        <taxon>Endopterygota</taxon>
        <taxon>Lepidoptera</taxon>
        <taxon>Glossata</taxon>
        <taxon>Ditrysia</taxon>
        <taxon>Bombycoidea</taxon>
        <taxon>Sphingidae</taxon>
        <taxon>Sphinginae</taxon>
        <taxon>Sphingini</taxon>
        <taxon>Manduca</taxon>
    </lineage>
</organism>
<keyword evidence="4" id="KW-1185">Reference proteome</keyword>
<dbReference type="PANTHER" id="PTHR22803">
    <property type="entry name" value="MANNOSE, PHOSPHOLIPASE, LECTIN RECEPTOR RELATED"/>
    <property type="match status" value="1"/>
</dbReference>
<feature type="chain" id="PRO_5037691119" description="C-type lectin domain-containing protein" evidence="1">
    <location>
        <begin position="24"/>
        <end position="256"/>
    </location>
</feature>
<gene>
    <name evidence="3" type="ORF">O3G_MSEX009292</name>
</gene>
<dbReference type="Proteomes" id="UP000791440">
    <property type="component" value="Unassembled WGS sequence"/>
</dbReference>